<dbReference type="Gene3D" id="3.40.630.30">
    <property type="match status" value="1"/>
</dbReference>
<feature type="domain" description="N-acetyltransferase" evidence="2">
    <location>
        <begin position="11"/>
        <end position="101"/>
    </location>
</feature>
<dbReference type="InterPro" id="IPR016181">
    <property type="entry name" value="Acyl_CoA_acyltransferase"/>
</dbReference>
<dbReference type="PROSITE" id="PS51729">
    <property type="entry name" value="GNAT_YJDJ"/>
    <property type="match status" value="1"/>
</dbReference>
<evidence type="ECO:0000259" key="2">
    <source>
        <dbReference type="PROSITE" id="PS51729"/>
    </source>
</evidence>
<dbReference type="PANTHER" id="PTHR31435:SF9">
    <property type="entry name" value="PROTEIN NATD1"/>
    <property type="match status" value="1"/>
</dbReference>
<sequence length="101" mass="11276">MNDTNAHEPVRHNAAKSRYELTPPNAGEPSVLEYVLEPQTNRMIFTHTFVPPEMRGKGVAEKLVHAALADARAQGRRVDPQCSYVAKFIELHHAEFGNLLA</sequence>
<proteinExistence type="predicted"/>
<feature type="region of interest" description="Disordered" evidence="1">
    <location>
        <begin position="1"/>
        <end position="25"/>
    </location>
</feature>
<protein>
    <recommendedName>
        <fullName evidence="2">N-acetyltransferase domain-containing protein</fullName>
    </recommendedName>
</protein>
<name>A0A2U8E550_9BACT</name>
<dbReference type="SUPFAM" id="SSF55729">
    <property type="entry name" value="Acyl-CoA N-acyltransferases (Nat)"/>
    <property type="match status" value="1"/>
</dbReference>
<evidence type="ECO:0000256" key="1">
    <source>
        <dbReference type="SAM" id="MobiDB-lite"/>
    </source>
</evidence>
<feature type="compositionally biased region" description="Basic and acidic residues" evidence="1">
    <location>
        <begin position="1"/>
        <end position="11"/>
    </location>
</feature>
<dbReference type="InterPro" id="IPR031165">
    <property type="entry name" value="GNAT_YJDJ"/>
</dbReference>
<keyword evidence="4" id="KW-1185">Reference proteome</keyword>
<dbReference type="KEGG" id="elut:CKA38_12055"/>
<reference evidence="3 4" key="1">
    <citation type="journal article" date="2018" name="Syst. Appl. Microbiol.">
        <title>Ereboglobus luteus gen. nov. sp. nov. from cockroach guts, and new insights into the oxygen relationship of the genera Opitutus and Didymococcus (Verrucomicrobia: Opitutaceae).</title>
        <authorList>
            <person name="Tegtmeier D."/>
            <person name="Belitz A."/>
            <person name="Radek R."/>
            <person name="Heimerl T."/>
            <person name="Brune A."/>
        </authorList>
    </citation>
    <scope>NUCLEOTIDE SEQUENCE [LARGE SCALE GENOMIC DNA]</scope>
    <source>
        <strain evidence="3 4">Ho45</strain>
    </source>
</reference>
<organism evidence="3 4">
    <name type="scientific">Ereboglobus luteus</name>
    <dbReference type="NCBI Taxonomy" id="1796921"/>
    <lineage>
        <taxon>Bacteria</taxon>
        <taxon>Pseudomonadati</taxon>
        <taxon>Verrucomicrobiota</taxon>
        <taxon>Opitutia</taxon>
        <taxon>Opitutales</taxon>
        <taxon>Opitutaceae</taxon>
        <taxon>Ereboglobus</taxon>
    </lineage>
</organism>
<dbReference type="Pfam" id="PF14542">
    <property type="entry name" value="Acetyltransf_CG"/>
    <property type="match status" value="1"/>
</dbReference>
<dbReference type="AlphaFoldDB" id="A0A2U8E550"/>
<dbReference type="PANTHER" id="PTHR31435">
    <property type="entry name" value="PROTEIN NATD1"/>
    <property type="match status" value="1"/>
</dbReference>
<gene>
    <name evidence="3" type="ORF">CKA38_12055</name>
</gene>
<dbReference type="EMBL" id="CP023004">
    <property type="protein sequence ID" value="AWI09885.1"/>
    <property type="molecule type" value="Genomic_DNA"/>
</dbReference>
<dbReference type="CDD" id="cd04301">
    <property type="entry name" value="NAT_SF"/>
    <property type="match status" value="1"/>
</dbReference>
<evidence type="ECO:0000313" key="4">
    <source>
        <dbReference type="Proteomes" id="UP000244896"/>
    </source>
</evidence>
<dbReference type="Proteomes" id="UP000244896">
    <property type="component" value="Chromosome"/>
</dbReference>
<dbReference type="RefSeq" id="WP_108825699.1">
    <property type="nucleotide sequence ID" value="NZ_CP023004.1"/>
</dbReference>
<evidence type="ECO:0000313" key="3">
    <source>
        <dbReference type="EMBL" id="AWI09885.1"/>
    </source>
</evidence>
<accession>A0A2U8E550</accession>
<dbReference type="OrthoDB" id="9793389at2"/>
<dbReference type="InterPro" id="IPR045057">
    <property type="entry name" value="Gcn5-rel_NAT"/>
</dbReference>